<evidence type="ECO:0000259" key="6">
    <source>
        <dbReference type="PROSITE" id="PS50109"/>
    </source>
</evidence>
<dbReference type="InterPro" id="IPR003594">
    <property type="entry name" value="HATPase_dom"/>
</dbReference>
<feature type="domain" description="PAS" evidence="7">
    <location>
        <begin position="12"/>
        <end position="85"/>
    </location>
</feature>
<dbReference type="SMART" id="SM00387">
    <property type="entry name" value="HATPase_c"/>
    <property type="match status" value="1"/>
</dbReference>
<dbReference type="EC" id="2.7.13.3" evidence="2"/>
<comment type="catalytic activity">
    <reaction evidence="1">
        <text>ATP + protein L-histidine = ADP + protein N-phospho-L-histidine.</text>
        <dbReference type="EC" id="2.7.13.3"/>
    </reaction>
</comment>
<dbReference type="Pfam" id="PF02518">
    <property type="entry name" value="HATPase_c"/>
    <property type="match status" value="1"/>
</dbReference>
<protein>
    <recommendedName>
        <fullName evidence="2">histidine kinase</fullName>
        <ecNumber evidence="2">2.7.13.3</ecNumber>
    </recommendedName>
</protein>
<gene>
    <name evidence="9" type="ORF">SAMN05216490_2407</name>
</gene>
<accession>A0A1H1XD20</accession>
<dbReference type="Proteomes" id="UP000199679">
    <property type="component" value="Chromosome I"/>
</dbReference>
<dbReference type="InterPro" id="IPR000700">
    <property type="entry name" value="PAS-assoc_C"/>
</dbReference>
<dbReference type="STRING" id="652787.SAMN05216490_2407"/>
<keyword evidence="4" id="KW-0808">Transferase</keyword>
<evidence type="ECO:0000313" key="10">
    <source>
        <dbReference type="Proteomes" id="UP000199679"/>
    </source>
</evidence>
<dbReference type="PRINTS" id="PR00344">
    <property type="entry name" value="BCTRLSENSOR"/>
</dbReference>
<evidence type="ECO:0000259" key="8">
    <source>
        <dbReference type="PROSITE" id="PS50113"/>
    </source>
</evidence>
<reference evidence="9 10" key="1">
    <citation type="submission" date="2016-10" db="EMBL/GenBank/DDBJ databases">
        <authorList>
            <person name="de Groot N.N."/>
        </authorList>
    </citation>
    <scope>NUCLEOTIDE SEQUENCE [LARGE SCALE GENOMIC DNA]</scope>
    <source>
        <strain evidence="9 10">MP1X4</strain>
    </source>
</reference>
<keyword evidence="10" id="KW-1185">Reference proteome</keyword>
<dbReference type="OrthoDB" id="1522284at2"/>
<dbReference type="PANTHER" id="PTHR43304:SF1">
    <property type="entry name" value="PAC DOMAIN-CONTAINING PROTEIN"/>
    <property type="match status" value="1"/>
</dbReference>
<dbReference type="Gene3D" id="3.30.565.10">
    <property type="entry name" value="Histidine kinase-like ATPase, C-terminal domain"/>
    <property type="match status" value="1"/>
</dbReference>
<dbReference type="PROSITE" id="PS50112">
    <property type="entry name" value="PAS"/>
    <property type="match status" value="1"/>
</dbReference>
<proteinExistence type="predicted"/>
<organism evidence="9 10">
    <name type="scientific">Mucilaginibacter mallensis</name>
    <dbReference type="NCBI Taxonomy" id="652787"/>
    <lineage>
        <taxon>Bacteria</taxon>
        <taxon>Pseudomonadati</taxon>
        <taxon>Bacteroidota</taxon>
        <taxon>Sphingobacteriia</taxon>
        <taxon>Sphingobacteriales</taxon>
        <taxon>Sphingobacteriaceae</taxon>
        <taxon>Mucilaginibacter</taxon>
    </lineage>
</organism>
<dbReference type="InterPro" id="IPR000014">
    <property type="entry name" value="PAS"/>
</dbReference>
<dbReference type="SUPFAM" id="SSF55874">
    <property type="entry name" value="ATPase domain of HSP90 chaperone/DNA topoisomerase II/histidine kinase"/>
    <property type="match status" value="1"/>
</dbReference>
<evidence type="ECO:0000256" key="1">
    <source>
        <dbReference type="ARBA" id="ARBA00000085"/>
    </source>
</evidence>
<dbReference type="PROSITE" id="PS50109">
    <property type="entry name" value="HIS_KIN"/>
    <property type="match status" value="1"/>
</dbReference>
<evidence type="ECO:0000256" key="3">
    <source>
        <dbReference type="ARBA" id="ARBA00022553"/>
    </source>
</evidence>
<evidence type="ECO:0000256" key="2">
    <source>
        <dbReference type="ARBA" id="ARBA00012438"/>
    </source>
</evidence>
<dbReference type="AlphaFoldDB" id="A0A1H1XD20"/>
<feature type="domain" description="Histidine kinase" evidence="6">
    <location>
        <begin position="277"/>
        <end position="487"/>
    </location>
</feature>
<keyword evidence="5 9" id="KW-0418">Kinase</keyword>
<dbReference type="GO" id="GO:0004673">
    <property type="term" value="F:protein histidine kinase activity"/>
    <property type="evidence" value="ECO:0007669"/>
    <property type="project" value="UniProtKB-EC"/>
</dbReference>
<dbReference type="InterPro" id="IPR005467">
    <property type="entry name" value="His_kinase_dom"/>
</dbReference>
<dbReference type="Gene3D" id="3.30.450.20">
    <property type="entry name" value="PAS domain"/>
    <property type="match status" value="2"/>
</dbReference>
<dbReference type="RefSeq" id="WP_091372804.1">
    <property type="nucleotide sequence ID" value="NZ_LT629740.1"/>
</dbReference>
<dbReference type="CDD" id="cd00130">
    <property type="entry name" value="PAS"/>
    <property type="match status" value="2"/>
</dbReference>
<dbReference type="PANTHER" id="PTHR43304">
    <property type="entry name" value="PHYTOCHROME-LIKE PROTEIN CPH1"/>
    <property type="match status" value="1"/>
</dbReference>
<feature type="domain" description="PAC" evidence="8">
    <location>
        <begin position="207"/>
        <end position="259"/>
    </location>
</feature>
<evidence type="ECO:0000313" key="9">
    <source>
        <dbReference type="EMBL" id="SDT06509.1"/>
    </source>
</evidence>
<dbReference type="InterPro" id="IPR004358">
    <property type="entry name" value="Sig_transdc_His_kin-like_C"/>
</dbReference>
<dbReference type="InterPro" id="IPR052162">
    <property type="entry name" value="Sensor_kinase/Photoreceptor"/>
</dbReference>
<dbReference type="InterPro" id="IPR035965">
    <property type="entry name" value="PAS-like_dom_sf"/>
</dbReference>
<keyword evidence="3" id="KW-0597">Phosphoprotein</keyword>
<dbReference type="SMART" id="SM00091">
    <property type="entry name" value="PAS"/>
    <property type="match status" value="1"/>
</dbReference>
<dbReference type="EMBL" id="LT629740">
    <property type="protein sequence ID" value="SDT06509.1"/>
    <property type="molecule type" value="Genomic_DNA"/>
</dbReference>
<name>A0A1H1XD20_MUCMA</name>
<sequence length="487" mass="55736">MSLFENHLFDNDTPDLANIINSVNVGIWEFDVNNKEVKWSAGLFNILGYKPGEIESSYLNFIDNLIYYQDRASFLATINNRTPQSSEITYIRILTKNGYEWFQSTVQRHARSKITGTLINVNQFKFSELQLETNNTFIAETNKLLKVGSWEFNTLERVLFFNNEALEILELHHRPATVDELIAYFEPEHVKILAAAMEDCIRIGRPYDLDLKLKTGRGKIIWTKMKAVAKIDNYGKCLAVKGVIQDIDVTKHSENKLKSTLHLTNQKNERLQNFAYITSHNLRSYASNLKLMLNLYEESKSYAEQQTILSHIRTISASLNATIEHLNEIVKIDLVINEEKILIEFELLFKNILNALQSNIQAANAIIEYDFSECPGVYYLPAYLESIFHNLLTNALKYRSPSRQAVVKCKSIRENEHVYLIFEDNGMGIDMKKNGNKIFGMYQTFHANADAQGIGLYITRNQIEALGGSINVDSALNIGTKFTIKLS</sequence>
<dbReference type="PROSITE" id="PS50113">
    <property type="entry name" value="PAC"/>
    <property type="match status" value="1"/>
</dbReference>
<evidence type="ECO:0000256" key="5">
    <source>
        <dbReference type="ARBA" id="ARBA00022777"/>
    </source>
</evidence>
<dbReference type="SUPFAM" id="SSF55785">
    <property type="entry name" value="PYP-like sensor domain (PAS domain)"/>
    <property type="match status" value="2"/>
</dbReference>
<dbReference type="InterPro" id="IPR036890">
    <property type="entry name" value="HATPase_C_sf"/>
</dbReference>
<evidence type="ECO:0000256" key="4">
    <source>
        <dbReference type="ARBA" id="ARBA00022679"/>
    </source>
</evidence>
<evidence type="ECO:0000259" key="7">
    <source>
        <dbReference type="PROSITE" id="PS50112"/>
    </source>
</evidence>